<accession>F2NMA0</accession>
<keyword evidence="11" id="KW-1185">Reference proteome</keyword>
<evidence type="ECO:0000256" key="1">
    <source>
        <dbReference type="ARBA" id="ARBA00004442"/>
    </source>
</evidence>
<reference evidence="10 11" key="1">
    <citation type="journal article" date="2012" name="Stand. Genomic Sci.">
        <title>Complete genome sequence of the aerobic, heterotroph Marinithermus hydrothermalis type strain (T1(T)) from a deep-sea hydrothermal vent chimney.</title>
        <authorList>
            <person name="Copeland A."/>
            <person name="Gu W."/>
            <person name="Yasawong M."/>
            <person name="Lapidus A."/>
            <person name="Lucas S."/>
            <person name="Deshpande S."/>
            <person name="Pagani I."/>
            <person name="Tapia R."/>
            <person name="Cheng J.F."/>
            <person name="Goodwin L.A."/>
            <person name="Pitluck S."/>
            <person name="Liolios K."/>
            <person name="Ivanova N."/>
            <person name="Mavromatis K."/>
            <person name="Mikhailova N."/>
            <person name="Pati A."/>
            <person name="Chen A."/>
            <person name="Palaniappan K."/>
            <person name="Land M."/>
            <person name="Pan C."/>
            <person name="Brambilla E.M."/>
            <person name="Rohde M."/>
            <person name="Tindall B.J."/>
            <person name="Sikorski J."/>
            <person name="Goker M."/>
            <person name="Detter J.C."/>
            <person name="Bristow J."/>
            <person name="Eisen J.A."/>
            <person name="Markowitz V."/>
            <person name="Hugenholtz P."/>
            <person name="Kyrpides N.C."/>
            <person name="Klenk H.P."/>
            <person name="Woyke T."/>
        </authorList>
    </citation>
    <scope>NUCLEOTIDE SEQUENCE [LARGE SCALE GENOMIC DNA]</scope>
    <source>
        <strain evidence="11">DSM 14884 / JCM 11576 / T1</strain>
    </source>
</reference>
<dbReference type="Pfam" id="PF02321">
    <property type="entry name" value="OEP"/>
    <property type="match status" value="1"/>
</dbReference>
<feature type="chain" id="PRO_5013334085" evidence="9">
    <location>
        <begin position="16"/>
        <end position="320"/>
    </location>
</feature>
<evidence type="ECO:0000256" key="3">
    <source>
        <dbReference type="ARBA" id="ARBA00022448"/>
    </source>
</evidence>
<comment type="subcellular location">
    <subcellularLocation>
        <location evidence="1">Cell outer membrane</location>
    </subcellularLocation>
</comment>
<keyword evidence="3" id="KW-0813">Transport</keyword>
<keyword evidence="5" id="KW-0812">Transmembrane</keyword>
<feature type="coiled-coil region" evidence="8">
    <location>
        <begin position="218"/>
        <end position="308"/>
    </location>
</feature>
<dbReference type="Proteomes" id="UP000007030">
    <property type="component" value="Chromosome"/>
</dbReference>
<dbReference type="InterPro" id="IPR003423">
    <property type="entry name" value="OMP_efflux"/>
</dbReference>
<dbReference type="GO" id="GO:0009279">
    <property type="term" value="C:cell outer membrane"/>
    <property type="evidence" value="ECO:0007669"/>
    <property type="project" value="UniProtKB-SubCell"/>
</dbReference>
<keyword evidence="6" id="KW-0472">Membrane</keyword>
<comment type="similarity">
    <text evidence="2">Belongs to the outer membrane factor (OMF) (TC 1.B.17) family.</text>
</comment>
<evidence type="ECO:0000256" key="2">
    <source>
        <dbReference type="ARBA" id="ARBA00007613"/>
    </source>
</evidence>
<dbReference type="InterPro" id="IPR051906">
    <property type="entry name" value="TolC-like"/>
</dbReference>
<dbReference type="EMBL" id="CP002630">
    <property type="protein sequence ID" value="AEB11788.1"/>
    <property type="molecule type" value="Genomic_DNA"/>
</dbReference>
<dbReference type="OrthoDB" id="32244at2"/>
<evidence type="ECO:0000256" key="5">
    <source>
        <dbReference type="ARBA" id="ARBA00022692"/>
    </source>
</evidence>
<proteinExistence type="inferred from homology"/>
<dbReference type="PANTHER" id="PTHR30026">
    <property type="entry name" value="OUTER MEMBRANE PROTEIN TOLC"/>
    <property type="match status" value="1"/>
</dbReference>
<evidence type="ECO:0000256" key="6">
    <source>
        <dbReference type="ARBA" id="ARBA00023136"/>
    </source>
</evidence>
<evidence type="ECO:0000313" key="11">
    <source>
        <dbReference type="Proteomes" id="UP000007030"/>
    </source>
</evidence>
<dbReference type="HOGENOM" id="CLU_868593_0_0_0"/>
<dbReference type="AlphaFoldDB" id="F2NMA0"/>
<evidence type="ECO:0000256" key="9">
    <source>
        <dbReference type="SAM" id="SignalP"/>
    </source>
</evidence>
<dbReference type="SUPFAM" id="SSF56954">
    <property type="entry name" value="Outer membrane efflux proteins (OEP)"/>
    <property type="match status" value="1"/>
</dbReference>
<dbReference type="GO" id="GO:0015288">
    <property type="term" value="F:porin activity"/>
    <property type="evidence" value="ECO:0007669"/>
    <property type="project" value="TreeGrafter"/>
</dbReference>
<keyword evidence="4" id="KW-1134">Transmembrane beta strand</keyword>
<evidence type="ECO:0000313" key="10">
    <source>
        <dbReference type="EMBL" id="AEB11788.1"/>
    </source>
</evidence>
<sequence length="320" mass="35355">MRAVWLVLLLTPALAQSLPEALQKAPEVPAVVTARLEYETRSKDLERTLQDPLRTSLAELQARQAVALAKAQLEQALAQARAEIVTVYTQALEATLQVRLAEKALEVAKLSLKAAEIRYNGGGATSLDLLEAQNRVLEARKNLEQARRGQESALASLANLVGSWTPESVTELPPLPEPTIVAELLAAHADLLQLKQSLERLRFQRGLLDESFTPKKEIEALEDQIQTLATNLDSLERSLKVGLEARYAQLEPLLQGVKTAEEALKIAQERYAAEEARFQAGLASQLSLLQQELNLQQAELALEQAKHAYLKAYYDLLSTR</sequence>
<keyword evidence="9" id="KW-0732">Signal</keyword>
<dbReference type="PANTHER" id="PTHR30026:SF20">
    <property type="entry name" value="OUTER MEMBRANE PROTEIN TOLC"/>
    <property type="match status" value="1"/>
</dbReference>
<dbReference type="STRING" id="869210.Marky_1046"/>
<protein>
    <submittedName>
        <fullName evidence="10">Outer membrane efflux protein</fullName>
    </submittedName>
</protein>
<gene>
    <name evidence="10" type="ordered locus">Marky_1046</name>
</gene>
<dbReference type="eggNOG" id="COG1538">
    <property type="taxonomic scope" value="Bacteria"/>
</dbReference>
<keyword evidence="8" id="KW-0175">Coiled coil</keyword>
<dbReference type="Gene3D" id="1.20.1600.10">
    <property type="entry name" value="Outer membrane efflux proteins (OEP)"/>
    <property type="match status" value="2"/>
</dbReference>
<evidence type="ECO:0000256" key="7">
    <source>
        <dbReference type="ARBA" id="ARBA00023237"/>
    </source>
</evidence>
<evidence type="ECO:0000256" key="4">
    <source>
        <dbReference type="ARBA" id="ARBA00022452"/>
    </source>
</evidence>
<organism evidence="10 11">
    <name type="scientific">Marinithermus hydrothermalis (strain DSM 14884 / JCM 11576 / T1)</name>
    <dbReference type="NCBI Taxonomy" id="869210"/>
    <lineage>
        <taxon>Bacteria</taxon>
        <taxon>Thermotogati</taxon>
        <taxon>Deinococcota</taxon>
        <taxon>Deinococci</taxon>
        <taxon>Thermales</taxon>
        <taxon>Thermaceae</taxon>
        <taxon>Marinithermus</taxon>
    </lineage>
</organism>
<dbReference type="KEGG" id="mhd:Marky_1046"/>
<dbReference type="RefSeq" id="WP_013703836.1">
    <property type="nucleotide sequence ID" value="NC_015387.1"/>
</dbReference>
<name>F2NMA0_MARHT</name>
<dbReference type="GO" id="GO:1990281">
    <property type="term" value="C:efflux pump complex"/>
    <property type="evidence" value="ECO:0007669"/>
    <property type="project" value="TreeGrafter"/>
</dbReference>
<feature type="coiled-coil region" evidence="8">
    <location>
        <begin position="63"/>
        <end position="160"/>
    </location>
</feature>
<evidence type="ECO:0000256" key="8">
    <source>
        <dbReference type="SAM" id="Coils"/>
    </source>
</evidence>
<keyword evidence="7" id="KW-0998">Cell outer membrane</keyword>
<dbReference type="GO" id="GO:0015562">
    <property type="term" value="F:efflux transmembrane transporter activity"/>
    <property type="evidence" value="ECO:0007669"/>
    <property type="project" value="InterPro"/>
</dbReference>
<feature type="signal peptide" evidence="9">
    <location>
        <begin position="1"/>
        <end position="15"/>
    </location>
</feature>